<accession>A0A1H7I806</accession>
<dbReference type="GO" id="GO:0003723">
    <property type="term" value="F:RNA binding"/>
    <property type="evidence" value="ECO:0007669"/>
    <property type="project" value="InterPro"/>
</dbReference>
<keyword evidence="2" id="KW-1185">Reference proteome</keyword>
<evidence type="ECO:0000313" key="2">
    <source>
        <dbReference type="Proteomes" id="UP000199256"/>
    </source>
</evidence>
<dbReference type="RefSeq" id="WP_090251309.1">
    <property type="nucleotide sequence ID" value="NZ_FOAA01000003.1"/>
</dbReference>
<dbReference type="Proteomes" id="UP000199256">
    <property type="component" value="Unassembled WGS sequence"/>
</dbReference>
<dbReference type="InterPro" id="IPR018669">
    <property type="entry name" value="Toxin_HigB"/>
</dbReference>
<sequence>MHVISKRPFNEAAKAHPNQRQALEDLYRTLRNSKFGTPEAMRRVFPSLDNFKHKDKCWVLDVGGNHLRMIAFIQFVQNRMYVKHIVTHAEYDKICKRYAKGELS</sequence>
<dbReference type="AlphaFoldDB" id="A0A1H7I806"/>
<organism evidence="1 2">
    <name type="scientific">Ectothiorhodospira marina</name>
    <dbReference type="NCBI Taxonomy" id="1396821"/>
    <lineage>
        <taxon>Bacteria</taxon>
        <taxon>Pseudomonadati</taxon>
        <taxon>Pseudomonadota</taxon>
        <taxon>Gammaproteobacteria</taxon>
        <taxon>Chromatiales</taxon>
        <taxon>Ectothiorhodospiraceae</taxon>
        <taxon>Ectothiorhodospira</taxon>
    </lineage>
</organism>
<evidence type="ECO:0000313" key="1">
    <source>
        <dbReference type="EMBL" id="SEK58636.1"/>
    </source>
</evidence>
<dbReference type="GO" id="GO:0004519">
    <property type="term" value="F:endonuclease activity"/>
    <property type="evidence" value="ECO:0007669"/>
    <property type="project" value="InterPro"/>
</dbReference>
<name>A0A1H7I806_9GAMM</name>
<protein>
    <submittedName>
        <fullName evidence="1">mRNA interferase HigB</fullName>
    </submittedName>
</protein>
<dbReference type="OrthoDB" id="9799912at2"/>
<gene>
    <name evidence="1" type="ORF">SAMN05444515_10361</name>
</gene>
<proteinExistence type="predicted"/>
<dbReference type="GO" id="GO:0110001">
    <property type="term" value="C:toxin-antitoxin complex"/>
    <property type="evidence" value="ECO:0007669"/>
    <property type="project" value="InterPro"/>
</dbReference>
<dbReference type="EMBL" id="FOAA01000003">
    <property type="protein sequence ID" value="SEK58636.1"/>
    <property type="molecule type" value="Genomic_DNA"/>
</dbReference>
<reference evidence="2" key="1">
    <citation type="submission" date="2016-10" db="EMBL/GenBank/DDBJ databases">
        <authorList>
            <person name="Varghese N."/>
            <person name="Submissions S."/>
        </authorList>
    </citation>
    <scope>NUCLEOTIDE SEQUENCE [LARGE SCALE GENOMIC DNA]</scope>
    <source>
        <strain evidence="2">DSM 241</strain>
    </source>
</reference>
<dbReference type="Pfam" id="PF09907">
    <property type="entry name" value="HigB_toxin"/>
    <property type="match status" value="1"/>
</dbReference>
<dbReference type="STRING" id="1396821.SAMN05444515_10361"/>